<dbReference type="EMBL" id="LBMM01011460">
    <property type="protein sequence ID" value="KMQ86821.1"/>
    <property type="molecule type" value="Genomic_DNA"/>
</dbReference>
<sequence>MGLYFLRGVETELKRMNTLVENVLKCVKDRRSVPRKPAVLPISSLAEMNDFENIDENCYTDVRPYAIIYTFPSRLVHNFKPRLRKLFGRQKNEQGVSCVVHVHVYKTRKIGISGLTNQSQKEMVNNELNIEKLKWKRNPDLSEIFERLPICTKTLLLNCIIRQYLDNELRKYKVRGGEIFVRLNTF</sequence>
<protein>
    <submittedName>
        <fullName evidence="1">Uncharacterized protein</fullName>
    </submittedName>
</protein>
<dbReference type="Proteomes" id="UP000036403">
    <property type="component" value="Unassembled WGS sequence"/>
</dbReference>
<organism evidence="1 2">
    <name type="scientific">Lasius niger</name>
    <name type="common">Black garden ant</name>
    <dbReference type="NCBI Taxonomy" id="67767"/>
    <lineage>
        <taxon>Eukaryota</taxon>
        <taxon>Metazoa</taxon>
        <taxon>Ecdysozoa</taxon>
        <taxon>Arthropoda</taxon>
        <taxon>Hexapoda</taxon>
        <taxon>Insecta</taxon>
        <taxon>Pterygota</taxon>
        <taxon>Neoptera</taxon>
        <taxon>Endopterygota</taxon>
        <taxon>Hymenoptera</taxon>
        <taxon>Apocrita</taxon>
        <taxon>Aculeata</taxon>
        <taxon>Formicoidea</taxon>
        <taxon>Formicidae</taxon>
        <taxon>Formicinae</taxon>
        <taxon>Lasius</taxon>
        <taxon>Lasius</taxon>
    </lineage>
</organism>
<keyword evidence="2" id="KW-1185">Reference proteome</keyword>
<proteinExistence type="predicted"/>
<dbReference type="AlphaFoldDB" id="A0A0J7K9C6"/>
<name>A0A0J7K9C6_LASNI</name>
<evidence type="ECO:0000313" key="2">
    <source>
        <dbReference type="Proteomes" id="UP000036403"/>
    </source>
</evidence>
<dbReference type="OrthoDB" id="7553767at2759"/>
<gene>
    <name evidence="1" type="ORF">RF55_14099</name>
</gene>
<evidence type="ECO:0000313" key="1">
    <source>
        <dbReference type="EMBL" id="KMQ86821.1"/>
    </source>
</evidence>
<accession>A0A0J7K9C6</accession>
<comment type="caution">
    <text evidence="1">The sequence shown here is derived from an EMBL/GenBank/DDBJ whole genome shotgun (WGS) entry which is preliminary data.</text>
</comment>
<dbReference type="PaxDb" id="67767-A0A0J7K9C6"/>
<reference evidence="1 2" key="1">
    <citation type="submission" date="2015-04" db="EMBL/GenBank/DDBJ databases">
        <title>Lasius niger genome sequencing.</title>
        <authorList>
            <person name="Konorov E.A."/>
            <person name="Nikitin M.A."/>
            <person name="Kirill M.V."/>
            <person name="Chang P."/>
        </authorList>
    </citation>
    <scope>NUCLEOTIDE SEQUENCE [LARGE SCALE GENOMIC DNA]</scope>
    <source>
        <tissue evidence="1">Whole</tissue>
    </source>
</reference>